<dbReference type="RefSeq" id="WP_043115951.1">
    <property type="nucleotide sequence ID" value="NZ_JRAA01000001.1"/>
</dbReference>
<evidence type="ECO:0000313" key="1">
    <source>
        <dbReference type="EMBL" id="KHF26213.1"/>
    </source>
</evidence>
<dbReference type="eggNOG" id="COG0457">
    <property type="taxonomic scope" value="Bacteria"/>
</dbReference>
<dbReference type="STRING" id="2340.JV46_21580"/>
<proteinExistence type="predicted"/>
<dbReference type="OrthoDB" id="9775668at2"/>
<protein>
    <submittedName>
        <fullName evidence="1">Uncharacterized protein</fullName>
    </submittedName>
</protein>
<comment type="caution">
    <text evidence="1">The sequence shown here is derived from an EMBL/GenBank/DDBJ whole genome shotgun (WGS) entry which is preliminary data.</text>
</comment>
<organism evidence="1 2">
    <name type="scientific">Solemya velum gill symbiont</name>
    <dbReference type="NCBI Taxonomy" id="2340"/>
    <lineage>
        <taxon>Bacteria</taxon>
        <taxon>Pseudomonadati</taxon>
        <taxon>Pseudomonadota</taxon>
        <taxon>Gammaproteobacteria</taxon>
        <taxon>sulfur-oxidizing symbionts</taxon>
    </lineage>
</organism>
<reference evidence="1 2" key="1">
    <citation type="journal article" date="2014" name="BMC Genomics">
        <title>The genome of the intracellular bacterium of the coastal bivalve, Solemya velum: a blueprint for thriving in and out of symbiosis.</title>
        <authorList>
            <person name="Dmytrenko O."/>
            <person name="Russell S.L."/>
            <person name="Loo W.T."/>
            <person name="Fontanez K.M."/>
            <person name="Liao L."/>
            <person name="Roeselers G."/>
            <person name="Sharma R."/>
            <person name="Stewart F.J."/>
            <person name="Newton I.L."/>
            <person name="Woyke T."/>
            <person name="Wu D."/>
            <person name="Lang J.M."/>
            <person name="Eisen J.A."/>
            <person name="Cavanaugh C.M."/>
        </authorList>
    </citation>
    <scope>NUCLEOTIDE SEQUENCE [LARGE SCALE GENOMIC DNA]</scope>
    <source>
        <strain evidence="1 2">WH</strain>
    </source>
</reference>
<name>A0A0B0H7P4_SOVGS</name>
<gene>
    <name evidence="1" type="ORF">JV46_21580</name>
</gene>
<dbReference type="EMBL" id="JRAA01000001">
    <property type="protein sequence ID" value="KHF26213.1"/>
    <property type="molecule type" value="Genomic_DNA"/>
</dbReference>
<keyword evidence="2" id="KW-1185">Reference proteome</keyword>
<evidence type="ECO:0000313" key="2">
    <source>
        <dbReference type="Proteomes" id="UP000030856"/>
    </source>
</evidence>
<dbReference type="GeneID" id="86991141"/>
<dbReference type="AlphaFoldDB" id="A0A0B0H7P4"/>
<sequence>MTDIFDPNKLQDTAADSLRKTLGQDAQLEGELHELKQQLAKLPESANPLERAKLLLEMARAHQILERGAEAWPLGRTAFDIYAEAEAWEEAADACDILYQCDQPDSLVALGNGAWLGVTFPIDPEISVHLLSHIVDDTPDDADGAAVAAATALFLADVRAEEGTEKERLTFFSNQMLGQVARRHSQVDNEEQFSFWIEKLELNDPDKFLVRLRNVIDVLAQDDWWIDRDAIQASLPH</sequence>
<dbReference type="PATRIC" id="fig|2340.3.peg.724"/>
<accession>A0A0B0H7P4</accession>
<dbReference type="Proteomes" id="UP000030856">
    <property type="component" value="Unassembled WGS sequence"/>
</dbReference>